<dbReference type="AlphaFoldDB" id="A0A918Q2V6"/>
<evidence type="ECO:0000259" key="9">
    <source>
        <dbReference type="SMART" id="SM00846"/>
    </source>
</evidence>
<keyword evidence="5" id="KW-0520">NAD</keyword>
<dbReference type="Gene3D" id="3.30.360.10">
    <property type="entry name" value="Dihydrodipicolinate Reductase, domain 2"/>
    <property type="match status" value="1"/>
</dbReference>
<dbReference type="PIRSF" id="PIRSF000149">
    <property type="entry name" value="GAP_DH"/>
    <property type="match status" value="1"/>
</dbReference>
<dbReference type="CDD" id="cd18126">
    <property type="entry name" value="GAPDH_I_C"/>
    <property type="match status" value="1"/>
</dbReference>
<keyword evidence="3 8" id="KW-0560">Oxidoreductase</keyword>
<feature type="binding site" evidence="5">
    <location>
        <position position="314"/>
    </location>
    <ligand>
        <name>NAD(+)</name>
        <dbReference type="ChEBI" id="CHEBI:57540"/>
    </ligand>
</feature>
<evidence type="ECO:0000256" key="7">
    <source>
        <dbReference type="RuleBase" id="RU000397"/>
    </source>
</evidence>
<accession>A0A918Q2V6</accession>
<feature type="binding site" evidence="5">
    <location>
        <begin position="13"/>
        <end position="14"/>
    </location>
    <ligand>
        <name>NAD(+)</name>
        <dbReference type="ChEBI" id="CHEBI:57540"/>
    </ligand>
</feature>
<organism evidence="10 11">
    <name type="scientific">Echinicola pacifica</name>
    <dbReference type="NCBI Taxonomy" id="346377"/>
    <lineage>
        <taxon>Bacteria</taxon>
        <taxon>Pseudomonadati</taxon>
        <taxon>Bacteroidota</taxon>
        <taxon>Cytophagia</taxon>
        <taxon>Cytophagales</taxon>
        <taxon>Cyclobacteriaceae</taxon>
        <taxon>Echinicola</taxon>
    </lineage>
</organism>
<dbReference type="NCBIfam" id="TIGR01534">
    <property type="entry name" value="GAPDH-I"/>
    <property type="match status" value="1"/>
</dbReference>
<reference evidence="10" key="2">
    <citation type="submission" date="2020-09" db="EMBL/GenBank/DDBJ databases">
        <authorList>
            <person name="Sun Q."/>
            <person name="Kim S."/>
        </authorList>
    </citation>
    <scope>NUCLEOTIDE SEQUENCE</scope>
    <source>
        <strain evidence="10">KCTC 12368</strain>
    </source>
</reference>
<dbReference type="RefSeq" id="WP_018474852.1">
    <property type="nucleotide sequence ID" value="NZ_BMWX01000004.1"/>
</dbReference>
<dbReference type="Proteomes" id="UP000619457">
    <property type="component" value="Unassembled WGS sequence"/>
</dbReference>
<feature type="binding site" evidence="5">
    <location>
        <position position="35"/>
    </location>
    <ligand>
        <name>NAD(+)</name>
        <dbReference type="ChEBI" id="CHEBI:57540"/>
    </ligand>
</feature>
<proteinExistence type="inferred from homology"/>
<dbReference type="InterPro" id="IPR020829">
    <property type="entry name" value="GlycerAld_3-P_DH_cat"/>
</dbReference>
<dbReference type="Pfam" id="PF00044">
    <property type="entry name" value="Gp_dh_N"/>
    <property type="match status" value="1"/>
</dbReference>
<protein>
    <recommendedName>
        <fullName evidence="8">Glyceraldehyde-3-phosphate dehydrogenase</fullName>
        <ecNumber evidence="8">1.2.1.-</ecNumber>
    </recommendedName>
</protein>
<gene>
    <name evidence="10" type="primary">gapA</name>
    <name evidence="10" type="ORF">GCM10007049_26330</name>
</gene>
<evidence type="ECO:0000256" key="1">
    <source>
        <dbReference type="ARBA" id="ARBA00007406"/>
    </source>
</evidence>
<dbReference type="InterPro" id="IPR006424">
    <property type="entry name" value="Glyceraldehyde-3-P_DH_1"/>
</dbReference>
<evidence type="ECO:0000256" key="8">
    <source>
        <dbReference type="RuleBase" id="RU361160"/>
    </source>
</evidence>
<feature type="domain" description="Glyceraldehyde 3-phosphate dehydrogenase NAD(P) binding" evidence="9">
    <location>
        <begin position="4"/>
        <end position="152"/>
    </location>
</feature>
<sequence length="334" mass="36795">MTKIKVAINGFGRIGRYVFKLLQQNPAVEVLAINDLMEISNLCHLLKYDSIHGRWDHQVQSADDHIIINGHKVNVYGKTSPEQLPWKELGIDIVIECTGRFVSKDKAEGHLTAGANRVIISAPAVGEVPTVVLGVNDPILKGDETIISNASCTTNCLAPMVKILDDQFGLQKAFVSTVHSYTADQNLQDAPHRDLRRARAAALSIIPTTTNAAKAVELVLPKLQGKLHAMAYRVPVPDGSLTEINAILDQPTSTEQVNELMKHHAQNDYKGILEYTEDPLVSADIIGNPHSCIFDSQLTVVNGNFIKVIAWYDNESGYANRVVDLVFKLYKIAR</sequence>
<evidence type="ECO:0000256" key="2">
    <source>
        <dbReference type="ARBA" id="ARBA00011881"/>
    </source>
</evidence>
<dbReference type="InterPro" id="IPR020830">
    <property type="entry name" value="GlycerAld_3-P_DH_AS"/>
</dbReference>
<feature type="binding site" evidence="5">
    <location>
        <position position="121"/>
    </location>
    <ligand>
        <name>NAD(+)</name>
        <dbReference type="ChEBI" id="CHEBI:57540"/>
    </ligand>
</feature>
<comment type="similarity">
    <text evidence="1 7">Belongs to the glyceraldehyde-3-phosphate dehydrogenase family.</text>
</comment>
<dbReference type="PROSITE" id="PS00071">
    <property type="entry name" value="GAPDH"/>
    <property type="match status" value="1"/>
</dbReference>
<dbReference type="GO" id="GO:0050661">
    <property type="term" value="F:NADP binding"/>
    <property type="evidence" value="ECO:0007669"/>
    <property type="project" value="InterPro"/>
</dbReference>
<evidence type="ECO:0000256" key="4">
    <source>
        <dbReference type="PIRSR" id="PIRSR000149-1"/>
    </source>
</evidence>
<dbReference type="SMART" id="SM00846">
    <property type="entry name" value="Gp_dh_N"/>
    <property type="match status" value="1"/>
</dbReference>
<keyword evidence="11" id="KW-1185">Reference proteome</keyword>
<name>A0A918Q2V6_9BACT</name>
<dbReference type="PRINTS" id="PR00078">
    <property type="entry name" value="G3PDHDRGNASE"/>
</dbReference>
<dbReference type="GO" id="GO:0006006">
    <property type="term" value="P:glucose metabolic process"/>
    <property type="evidence" value="ECO:0007669"/>
    <property type="project" value="InterPro"/>
</dbReference>
<feature type="site" description="Activates thiol group during catalysis" evidence="6">
    <location>
        <position position="179"/>
    </location>
</feature>
<dbReference type="InterPro" id="IPR020831">
    <property type="entry name" value="GlycerAld/Erythrose_P_DH"/>
</dbReference>
<evidence type="ECO:0000256" key="6">
    <source>
        <dbReference type="PIRSR" id="PIRSR000149-4"/>
    </source>
</evidence>
<comment type="caution">
    <text evidence="10">The sequence shown here is derived from an EMBL/GenBank/DDBJ whole genome shotgun (WGS) entry which is preliminary data.</text>
</comment>
<dbReference type="InterPro" id="IPR020828">
    <property type="entry name" value="GlycerAld_3-P_DH_NAD(P)-bd"/>
</dbReference>
<dbReference type="EC" id="1.2.1.-" evidence="8"/>
<feature type="active site" description="Nucleophile" evidence="4">
    <location>
        <position position="152"/>
    </location>
</feature>
<comment type="subunit">
    <text evidence="2">Homotetramer.</text>
</comment>
<dbReference type="InterPro" id="IPR036291">
    <property type="entry name" value="NAD(P)-bd_dom_sf"/>
</dbReference>
<dbReference type="EMBL" id="BMWX01000004">
    <property type="protein sequence ID" value="GGZ31745.1"/>
    <property type="molecule type" value="Genomic_DNA"/>
</dbReference>
<dbReference type="SUPFAM" id="SSF51735">
    <property type="entry name" value="NAD(P)-binding Rossmann-fold domains"/>
    <property type="match status" value="1"/>
</dbReference>
<evidence type="ECO:0000256" key="3">
    <source>
        <dbReference type="ARBA" id="ARBA00023002"/>
    </source>
</evidence>
<evidence type="ECO:0000256" key="5">
    <source>
        <dbReference type="PIRSR" id="PIRSR000149-3"/>
    </source>
</evidence>
<dbReference type="PANTHER" id="PTHR43148">
    <property type="entry name" value="GLYCERALDEHYDE-3-PHOSPHATE DEHYDROGENASE 2"/>
    <property type="match status" value="1"/>
</dbReference>
<dbReference type="Pfam" id="PF02800">
    <property type="entry name" value="Gp_dh_C"/>
    <property type="match status" value="1"/>
</dbReference>
<dbReference type="GO" id="GO:0016620">
    <property type="term" value="F:oxidoreductase activity, acting on the aldehyde or oxo group of donors, NAD or NADP as acceptor"/>
    <property type="evidence" value="ECO:0007669"/>
    <property type="project" value="InterPro"/>
</dbReference>
<dbReference type="FunFam" id="3.40.50.720:FF:000001">
    <property type="entry name" value="Glyceraldehyde-3-phosphate dehydrogenase"/>
    <property type="match status" value="1"/>
</dbReference>
<dbReference type="FunFam" id="3.30.360.10:FF:000002">
    <property type="entry name" value="Glyceraldehyde-3-phosphate dehydrogenase"/>
    <property type="match status" value="1"/>
</dbReference>
<dbReference type="Gene3D" id="3.40.50.720">
    <property type="entry name" value="NAD(P)-binding Rossmann-like Domain"/>
    <property type="match status" value="1"/>
</dbReference>
<dbReference type="GO" id="GO:0051287">
    <property type="term" value="F:NAD binding"/>
    <property type="evidence" value="ECO:0007669"/>
    <property type="project" value="InterPro"/>
</dbReference>
<dbReference type="CDD" id="cd05214">
    <property type="entry name" value="GAPDH_I_N"/>
    <property type="match status" value="1"/>
</dbReference>
<keyword evidence="5" id="KW-0547">Nucleotide-binding</keyword>
<evidence type="ECO:0000313" key="10">
    <source>
        <dbReference type="EMBL" id="GGZ31745.1"/>
    </source>
</evidence>
<evidence type="ECO:0000313" key="11">
    <source>
        <dbReference type="Proteomes" id="UP000619457"/>
    </source>
</evidence>
<reference evidence="10" key="1">
    <citation type="journal article" date="2014" name="Int. J. Syst. Evol. Microbiol.">
        <title>Complete genome sequence of Corynebacterium casei LMG S-19264T (=DSM 44701T), isolated from a smear-ripened cheese.</title>
        <authorList>
            <consortium name="US DOE Joint Genome Institute (JGI-PGF)"/>
            <person name="Walter F."/>
            <person name="Albersmeier A."/>
            <person name="Kalinowski J."/>
            <person name="Ruckert C."/>
        </authorList>
    </citation>
    <scope>NUCLEOTIDE SEQUENCE</scope>
    <source>
        <strain evidence="10">KCTC 12368</strain>
    </source>
</reference>
<dbReference type="SUPFAM" id="SSF55347">
    <property type="entry name" value="Glyceraldehyde-3-phosphate dehydrogenase-like, C-terminal domain"/>
    <property type="match status" value="1"/>
</dbReference>